<keyword evidence="1" id="KW-0560">Oxidoreductase</keyword>
<feature type="region of interest" description="Disordered" evidence="2">
    <location>
        <begin position="262"/>
        <end position="326"/>
    </location>
</feature>
<evidence type="ECO:0000256" key="2">
    <source>
        <dbReference type="SAM" id="MobiDB-lite"/>
    </source>
</evidence>
<reference evidence="4" key="1">
    <citation type="submission" date="2020-05" db="EMBL/GenBank/DDBJ databases">
        <title>WGS assembly of Panicum virgatum.</title>
        <authorList>
            <person name="Lovell J.T."/>
            <person name="Jenkins J."/>
            <person name="Shu S."/>
            <person name="Juenger T.E."/>
            <person name="Schmutz J."/>
        </authorList>
    </citation>
    <scope>NUCLEOTIDE SEQUENCE</scope>
    <source>
        <strain evidence="4">AP13</strain>
    </source>
</reference>
<comment type="caution">
    <text evidence="4">The sequence shown here is derived from an EMBL/GenBank/DDBJ whole genome shotgun (WGS) entry which is preliminary data.</text>
</comment>
<accession>A0A8T0R1V3</accession>
<keyword evidence="5" id="KW-1185">Reference proteome</keyword>
<dbReference type="SUPFAM" id="SSF51735">
    <property type="entry name" value="NAD(P)-binding Rossmann-fold domains"/>
    <property type="match status" value="1"/>
</dbReference>
<dbReference type="PANTHER" id="PTHR10366:SF404">
    <property type="entry name" value="CINNAMOYL-COA REDUCTASE 1"/>
    <property type="match status" value="1"/>
</dbReference>
<feature type="compositionally biased region" description="Basic residues" evidence="2">
    <location>
        <begin position="296"/>
        <end position="311"/>
    </location>
</feature>
<dbReference type="GO" id="GO:0016616">
    <property type="term" value="F:oxidoreductase activity, acting on the CH-OH group of donors, NAD or NADP as acceptor"/>
    <property type="evidence" value="ECO:0007669"/>
    <property type="project" value="TreeGrafter"/>
</dbReference>
<dbReference type="InterPro" id="IPR050425">
    <property type="entry name" value="NAD(P)_dehydrat-like"/>
</dbReference>
<dbReference type="FunFam" id="3.40.50.720:FF:001049">
    <property type="entry name" value="NAD(P)-binding Rossmann-fold superfamily protein"/>
    <property type="match status" value="1"/>
</dbReference>
<feature type="domain" description="NAD-dependent epimerase/dehydratase" evidence="3">
    <location>
        <begin position="28"/>
        <end position="144"/>
    </location>
</feature>
<dbReference type="Gene3D" id="3.40.50.720">
    <property type="entry name" value="NAD(P)-binding Rossmann-like Domain"/>
    <property type="match status" value="1"/>
</dbReference>
<organism evidence="4 5">
    <name type="scientific">Panicum virgatum</name>
    <name type="common">Blackwell switchgrass</name>
    <dbReference type="NCBI Taxonomy" id="38727"/>
    <lineage>
        <taxon>Eukaryota</taxon>
        <taxon>Viridiplantae</taxon>
        <taxon>Streptophyta</taxon>
        <taxon>Embryophyta</taxon>
        <taxon>Tracheophyta</taxon>
        <taxon>Spermatophyta</taxon>
        <taxon>Magnoliopsida</taxon>
        <taxon>Liliopsida</taxon>
        <taxon>Poales</taxon>
        <taxon>Poaceae</taxon>
        <taxon>PACMAD clade</taxon>
        <taxon>Panicoideae</taxon>
        <taxon>Panicodae</taxon>
        <taxon>Paniceae</taxon>
        <taxon>Panicinae</taxon>
        <taxon>Panicum</taxon>
        <taxon>Panicum sect. Hiantes</taxon>
    </lineage>
</organism>
<dbReference type="Pfam" id="PF01370">
    <property type="entry name" value="Epimerase"/>
    <property type="match status" value="1"/>
</dbReference>
<sequence length="340" mass="36968">MTVVDAVSAGAGDAAAAVPQPAGNGQTVCVTGAAGYIASWLVKLLLEKGYTVKGTVRNPDDPKNAHLKALDGAAERLILCKADLLDYDAICRAVEGCHGVFHTASPVTDDPEQMVEPAVRGTEYVISAAAEAGTVRRVVFTSSIGAVTMDPNRGPDVVVDESCWSDLDFCKKTRHRAHPQVPGRLRPHLRQRRAGLRRRPRRRRRAPPRLREPRRLRPPPLRRARPPPRGRRPHPRQALPRVPRPHQVLRRGEPAEAGVQVYEPEAPGPGAGVPAGEPVAVRHGEEPPGEGPPAGARRRAGAGGRPRRRGAAGRDRHPCVRSRPMAPRMNRMQAMFIYCP</sequence>
<dbReference type="EMBL" id="CM029048">
    <property type="protein sequence ID" value="KAG2579079.1"/>
    <property type="molecule type" value="Genomic_DNA"/>
</dbReference>
<dbReference type="InterPro" id="IPR036291">
    <property type="entry name" value="NAD(P)-bd_dom_sf"/>
</dbReference>
<protein>
    <recommendedName>
        <fullName evidence="3">NAD-dependent epimerase/dehydratase domain-containing protein</fullName>
    </recommendedName>
</protein>
<feature type="compositionally biased region" description="Basic residues" evidence="2">
    <location>
        <begin position="185"/>
        <end position="208"/>
    </location>
</feature>
<feature type="region of interest" description="Disordered" evidence="2">
    <location>
        <begin position="175"/>
        <end position="250"/>
    </location>
</feature>
<name>A0A8T0R1V3_PANVG</name>
<evidence type="ECO:0000313" key="4">
    <source>
        <dbReference type="EMBL" id="KAG2579079.1"/>
    </source>
</evidence>
<evidence type="ECO:0000256" key="1">
    <source>
        <dbReference type="ARBA" id="ARBA00023002"/>
    </source>
</evidence>
<dbReference type="Proteomes" id="UP000823388">
    <property type="component" value="Chromosome 6N"/>
</dbReference>
<dbReference type="InterPro" id="IPR001509">
    <property type="entry name" value="Epimerase_deHydtase"/>
</dbReference>
<evidence type="ECO:0000259" key="3">
    <source>
        <dbReference type="Pfam" id="PF01370"/>
    </source>
</evidence>
<dbReference type="AlphaFoldDB" id="A0A8T0R1V3"/>
<dbReference type="PANTHER" id="PTHR10366">
    <property type="entry name" value="NAD DEPENDENT EPIMERASE/DEHYDRATASE"/>
    <property type="match status" value="1"/>
</dbReference>
<proteinExistence type="predicted"/>
<feature type="compositionally biased region" description="Basic residues" evidence="2">
    <location>
        <begin position="216"/>
        <end position="235"/>
    </location>
</feature>
<gene>
    <name evidence="4" type="ORF">PVAP13_6NG147700</name>
</gene>
<evidence type="ECO:0000313" key="5">
    <source>
        <dbReference type="Proteomes" id="UP000823388"/>
    </source>
</evidence>